<evidence type="ECO:0000256" key="2">
    <source>
        <dbReference type="ARBA" id="ARBA00022741"/>
    </source>
</evidence>
<organism evidence="5 6">
    <name type="scientific">Anaerocolumna sedimenticola</name>
    <dbReference type="NCBI Taxonomy" id="2696063"/>
    <lineage>
        <taxon>Bacteria</taxon>
        <taxon>Bacillati</taxon>
        <taxon>Bacillota</taxon>
        <taxon>Clostridia</taxon>
        <taxon>Lachnospirales</taxon>
        <taxon>Lachnospiraceae</taxon>
        <taxon>Anaerocolumna</taxon>
    </lineage>
</organism>
<keyword evidence="6" id="KW-1185">Reference proteome</keyword>
<dbReference type="RefSeq" id="WP_161837627.1">
    <property type="nucleotide sequence ID" value="NZ_CP048000.1"/>
</dbReference>
<dbReference type="InterPro" id="IPR003593">
    <property type="entry name" value="AAA+_ATPase"/>
</dbReference>
<evidence type="ECO:0000256" key="3">
    <source>
        <dbReference type="ARBA" id="ARBA00022840"/>
    </source>
</evidence>
<dbReference type="CDD" id="cd03257">
    <property type="entry name" value="ABC_NikE_OppD_transporters"/>
    <property type="match status" value="2"/>
</dbReference>
<evidence type="ECO:0000256" key="1">
    <source>
        <dbReference type="ARBA" id="ARBA00022448"/>
    </source>
</evidence>
<dbReference type="SUPFAM" id="SSF52540">
    <property type="entry name" value="P-loop containing nucleoside triphosphate hydrolases"/>
    <property type="match status" value="2"/>
</dbReference>
<dbReference type="SMART" id="SM00382">
    <property type="entry name" value="AAA"/>
    <property type="match status" value="2"/>
</dbReference>
<name>A0A6P1TLK7_9FIRM</name>
<keyword evidence="3 5" id="KW-0067">ATP-binding</keyword>
<dbReference type="NCBIfam" id="NF008453">
    <property type="entry name" value="PRK11308.1"/>
    <property type="match status" value="2"/>
</dbReference>
<feature type="domain" description="ABC transporter" evidence="4">
    <location>
        <begin position="2"/>
        <end position="255"/>
    </location>
</feature>
<dbReference type="PANTHER" id="PTHR43067">
    <property type="entry name" value="OLIGOPEPTIDE/DIPEPTIDE ABC TRANSPORTER, ATPASE SUBUNIT"/>
    <property type="match status" value="1"/>
</dbReference>
<dbReference type="GO" id="GO:0005524">
    <property type="term" value="F:ATP binding"/>
    <property type="evidence" value="ECO:0007669"/>
    <property type="project" value="UniProtKB-KW"/>
</dbReference>
<dbReference type="Gene3D" id="3.40.50.300">
    <property type="entry name" value="P-loop containing nucleotide triphosphate hydrolases"/>
    <property type="match status" value="2"/>
</dbReference>
<dbReference type="InterPro" id="IPR003439">
    <property type="entry name" value="ABC_transporter-like_ATP-bd"/>
</dbReference>
<proteinExistence type="predicted"/>
<keyword evidence="2" id="KW-0547">Nucleotide-binding</keyword>
<dbReference type="EMBL" id="CP048000">
    <property type="protein sequence ID" value="QHQ60796.1"/>
    <property type="molecule type" value="Genomic_DNA"/>
</dbReference>
<dbReference type="PANTHER" id="PTHR43067:SF3">
    <property type="entry name" value="MALTOSE ABC TRANSPORTER, ATP-BINDING PROTEIN"/>
    <property type="match status" value="1"/>
</dbReference>
<dbReference type="Proteomes" id="UP000464314">
    <property type="component" value="Chromosome"/>
</dbReference>
<feature type="domain" description="ABC transporter" evidence="4">
    <location>
        <begin position="330"/>
        <end position="581"/>
    </location>
</feature>
<dbReference type="KEGG" id="anr:Ana3638_08465"/>
<dbReference type="PROSITE" id="PS50893">
    <property type="entry name" value="ABC_TRANSPORTER_2"/>
    <property type="match status" value="2"/>
</dbReference>
<dbReference type="Pfam" id="PF08352">
    <property type="entry name" value="oligo_HPY"/>
    <property type="match status" value="2"/>
</dbReference>
<accession>A0A6P1TLK7</accession>
<protein>
    <submittedName>
        <fullName evidence="5">Dipeptide ABC transporter ATP-binding protein</fullName>
    </submittedName>
</protein>
<gene>
    <name evidence="5" type="ORF">Ana3638_08465</name>
</gene>
<reference evidence="5 6" key="1">
    <citation type="submission" date="2020-01" db="EMBL/GenBank/DDBJ databases">
        <title>Genome analysis of Anaerocolumna sp. CBA3638.</title>
        <authorList>
            <person name="Kim J."/>
            <person name="Roh S.W."/>
        </authorList>
    </citation>
    <scope>NUCLEOTIDE SEQUENCE [LARGE SCALE GENOMIC DNA]</scope>
    <source>
        <strain evidence="5 6">CBA3638</strain>
    </source>
</reference>
<evidence type="ECO:0000313" key="5">
    <source>
        <dbReference type="EMBL" id="QHQ60796.1"/>
    </source>
</evidence>
<keyword evidence="1" id="KW-0813">Transport</keyword>
<dbReference type="NCBIfam" id="TIGR01727">
    <property type="entry name" value="oligo_HPY"/>
    <property type="match status" value="2"/>
</dbReference>
<dbReference type="GO" id="GO:0016887">
    <property type="term" value="F:ATP hydrolysis activity"/>
    <property type="evidence" value="ECO:0007669"/>
    <property type="project" value="InterPro"/>
</dbReference>
<evidence type="ECO:0000259" key="4">
    <source>
        <dbReference type="PROSITE" id="PS50893"/>
    </source>
</evidence>
<dbReference type="InterPro" id="IPR027417">
    <property type="entry name" value="P-loop_NTPase"/>
</dbReference>
<dbReference type="PROSITE" id="PS00211">
    <property type="entry name" value="ABC_TRANSPORTER_1"/>
    <property type="match status" value="2"/>
</dbReference>
<dbReference type="InterPro" id="IPR017871">
    <property type="entry name" value="ABC_transporter-like_CS"/>
</dbReference>
<dbReference type="InterPro" id="IPR013563">
    <property type="entry name" value="Oligopep_ABC_C"/>
</dbReference>
<evidence type="ECO:0000313" key="6">
    <source>
        <dbReference type="Proteomes" id="UP000464314"/>
    </source>
</evidence>
<dbReference type="Pfam" id="PF00005">
    <property type="entry name" value="ABC_tran"/>
    <property type="match status" value="2"/>
</dbReference>
<sequence length="651" mass="73210">MLKIDHLSTSYTTIDGPVHVINDVDFEIYDNEIFGIAGESGCGKTTLLKALYDIIEFPLVVDSGKLILSGQKNGKDFSYETGQIRNTWWNNISYVPQAAQSVLNPIVPLKNQFLDSIPKADKKNETKEQTLKRVAAYLEELSLSPDLLNAYPFQLSGGMRQRVIIALATFMSPNVVLADEPTTALDVVVQRGILMMLMRLQKQLKNTMVIVSHDMGVHYQITDRMGIMYSGSMIELGKTEDIFNKPIHPYTRMLVGALPRVGDKSQKTGIPGRPPALTNPPPGCRFAPRCPKATEECKKSVPKFREVEKGRFAACHLLNKGWCKMSEKLLEIKNVSKFFQIGGLLSKKKLTAVDEVSIDIDAGKPVILSIVGESGCGKSTLCKMILRLHDPDQGDIILNGRSYKDHKGYNPFQFRLDVQPIFQNPYESFSMRKTVDTYLFNTALRLKIAKNYKEAEKLVDDTLKSVGMSLEVVKGKYPSQFSGGELQRVSIARALITRPKLIIADEPVAAIDASMKMNIVNLFKELKDKYNVSFIYVTHDLSTAYYVSDYIATLYRGCLIEYGQAKEIMDDPAHPYTELLMNAVPRVGEKWDQDLVMPDTEDKEYAITYCKFAPRCPYATEECRKTRPEMKDLSAGRKVLCFHPLNGKIDK</sequence>
<dbReference type="AlphaFoldDB" id="A0A6P1TLK7"/>
<dbReference type="GO" id="GO:0015833">
    <property type="term" value="P:peptide transport"/>
    <property type="evidence" value="ECO:0007669"/>
    <property type="project" value="InterPro"/>
</dbReference>